<dbReference type="PRINTS" id="PR00368">
    <property type="entry name" value="FADPNR"/>
</dbReference>
<name>A0A0F9YPE1_9ZZZZ</name>
<organism evidence="4">
    <name type="scientific">marine sediment metagenome</name>
    <dbReference type="NCBI Taxonomy" id="412755"/>
    <lineage>
        <taxon>unclassified sequences</taxon>
        <taxon>metagenomes</taxon>
        <taxon>ecological metagenomes</taxon>
    </lineage>
</organism>
<reference evidence="4" key="1">
    <citation type="journal article" date="2015" name="Nature">
        <title>Complex archaea that bridge the gap between prokaryotes and eukaryotes.</title>
        <authorList>
            <person name="Spang A."/>
            <person name="Saw J.H."/>
            <person name="Jorgensen S.L."/>
            <person name="Zaremba-Niedzwiedzka K."/>
            <person name="Martijn J."/>
            <person name="Lind A.E."/>
            <person name="van Eijk R."/>
            <person name="Schleper C."/>
            <person name="Guy L."/>
            <person name="Ettema T.J."/>
        </authorList>
    </citation>
    <scope>NUCLEOTIDE SEQUENCE</scope>
</reference>
<evidence type="ECO:0000256" key="2">
    <source>
        <dbReference type="ARBA" id="ARBA00023002"/>
    </source>
</evidence>
<evidence type="ECO:0000313" key="4">
    <source>
        <dbReference type="EMBL" id="KKO06549.1"/>
    </source>
</evidence>
<dbReference type="InterPro" id="IPR023753">
    <property type="entry name" value="FAD/NAD-binding_dom"/>
</dbReference>
<proteinExistence type="predicted"/>
<accession>A0A0F9YPE1</accession>
<dbReference type="GO" id="GO:0016491">
    <property type="term" value="F:oxidoreductase activity"/>
    <property type="evidence" value="ECO:0007669"/>
    <property type="project" value="UniProtKB-KW"/>
</dbReference>
<dbReference type="Gene3D" id="3.50.50.60">
    <property type="entry name" value="FAD/NAD(P)-binding domain"/>
    <property type="match status" value="2"/>
</dbReference>
<dbReference type="EMBL" id="LAZR01000015">
    <property type="protein sequence ID" value="KKO06549.1"/>
    <property type="molecule type" value="Genomic_DNA"/>
</dbReference>
<feature type="domain" description="FAD/NAD(P)-binding" evidence="3">
    <location>
        <begin position="23"/>
        <end position="301"/>
    </location>
</feature>
<dbReference type="InterPro" id="IPR036188">
    <property type="entry name" value="FAD/NAD-bd_sf"/>
</dbReference>
<dbReference type="Pfam" id="PF07992">
    <property type="entry name" value="Pyr_redox_2"/>
    <property type="match status" value="1"/>
</dbReference>
<gene>
    <name evidence="4" type="ORF">LCGC14_0063570</name>
</gene>
<dbReference type="SUPFAM" id="SSF51905">
    <property type="entry name" value="FAD/NAD(P)-binding domain"/>
    <property type="match status" value="1"/>
</dbReference>
<dbReference type="InterPro" id="IPR050097">
    <property type="entry name" value="Ferredoxin-NADP_redctase_2"/>
</dbReference>
<evidence type="ECO:0000259" key="3">
    <source>
        <dbReference type="Pfam" id="PF07992"/>
    </source>
</evidence>
<protein>
    <recommendedName>
        <fullName evidence="3">FAD/NAD(P)-binding domain-containing protein</fullName>
    </recommendedName>
</protein>
<keyword evidence="2" id="KW-0560">Oxidoreductase</keyword>
<dbReference type="PANTHER" id="PTHR48105">
    <property type="entry name" value="THIOREDOXIN REDUCTASE 1-RELATED-RELATED"/>
    <property type="match status" value="1"/>
</dbReference>
<dbReference type="AlphaFoldDB" id="A0A0F9YPE1"/>
<evidence type="ECO:0000256" key="1">
    <source>
        <dbReference type="ARBA" id="ARBA00022630"/>
    </source>
</evidence>
<comment type="caution">
    <text evidence="4">The sequence shown here is derived from an EMBL/GenBank/DDBJ whole genome shotgun (WGS) entry which is preliminary data.</text>
</comment>
<dbReference type="PRINTS" id="PR00469">
    <property type="entry name" value="PNDRDTASEII"/>
</dbReference>
<keyword evidence="1" id="KW-0285">Flavoprotein</keyword>
<sequence length="323" mass="34419">MPDSTLASVAVPGSAERSDADVDCLVIGGGPAGLTAAIYLARFHRSCVVIDADSSRASYIPESHNYPGFPPGVSGKELLDRLKRQATSYGARLEHGFVDQIQQHALGFEARIGQRVLIARRVILASGIEDTLPDMPNVHDAIRASVVRLCAICDGYEVDGHSVAVYGEADTAITHAVFLRTFTDRVTVIAHGNKQACEHALAQAERYGIGLVSDRVRSMQLAQDQRVEVVTCKDDRFCFDIVYPSLGSAPRSGLAGSLGAQCNEEGALIVNEHQETSVPGLYAIGDVVFGLKQICVATGQAAQGATAVHNSLEVNPWRRPGGV</sequence>